<dbReference type="CDD" id="cd12797">
    <property type="entry name" value="M23_peptidase"/>
    <property type="match status" value="1"/>
</dbReference>
<dbReference type="PROSITE" id="PS51782">
    <property type="entry name" value="LYSM"/>
    <property type="match status" value="1"/>
</dbReference>
<dbReference type="CDD" id="cd00118">
    <property type="entry name" value="LysM"/>
    <property type="match status" value="1"/>
</dbReference>
<proteinExistence type="predicted"/>
<dbReference type="AlphaFoldDB" id="A0A7C4L1R7"/>
<dbReference type="InterPro" id="IPR036779">
    <property type="entry name" value="LysM_dom_sf"/>
</dbReference>
<dbReference type="Gene3D" id="2.70.70.10">
    <property type="entry name" value="Glucose Permease (Domain IIA)"/>
    <property type="match status" value="1"/>
</dbReference>
<dbReference type="InterPro" id="IPR011055">
    <property type="entry name" value="Dup_hybrid_motif"/>
</dbReference>
<feature type="domain" description="LysM" evidence="1">
    <location>
        <begin position="83"/>
        <end position="129"/>
    </location>
</feature>
<dbReference type="SUPFAM" id="SSF51261">
    <property type="entry name" value="Duplicated hybrid motif"/>
    <property type="match status" value="1"/>
</dbReference>
<sequence length="512" mass="55934">MPAPVGRLKHASAVRIVEIKRLLKRNSLRLLVFLFILTACLPQVEVSDPNQEADLIQIPATPGEGGLPTPLPTREPYAPGTLVDYTAQTGDTLPALAARFNTTVREILQANPFIPPDATTMPPGMPMKIPIYYRPLWGSPFQILPDPLFINGPAQIGFDVKEFVNQQPGWFKDYSFYIGKRERRGGEIIETIATEYSISPRLLLAVLEYQTGALSQPLPSGDVDLYPLGYRDQFTKGLARQLLWAANTLNNGYYGWRTGQMETIRHVDGRLENPDPWQNAASVALHYYYAQMMPQEAYDYAVSGEGLLRVYTQLFGDPWAGVEPHIPGSLTQPEMSFPFPAGKVWAFTGGPHTGWGEGEPLAALDFAPPSVVGACLISEQPAVAVADGVIARRGDALVVLDLDGDGDERTGWTVFYLHLANDSLPPVGRRLSKGDPIGLPSCEGGRATGTHVHIARKYNGEWIPAGGALPFNLEGWVAANGDQPYQGTLSRAGRTVRACECSDRTSQVQSQP</sequence>
<dbReference type="SUPFAM" id="SSF54106">
    <property type="entry name" value="LysM domain"/>
    <property type="match status" value="1"/>
</dbReference>
<organism evidence="2">
    <name type="scientific">Bellilinea caldifistulae</name>
    <dbReference type="NCBI Taxonomy" id="360411"/>
    <lineage>
        <taxon>Bacteria</taxon>
        <taxon>Bacillati</taxon>
        <taxon>Chloroflexota</taxon>
        <taxon>Anaerolineae</taxon>
        <taxon>Anaerolineales</taxon>
        <taxon>Anaerolineaceae</taxon>
        <taxon>Bellilinea</taxon>
    </lineage>
</organism>
<comment type="caution">
    <text evidence="2">The sequence shown here is derived from an EMBL/GenBank/DDBJ whole genome shotgun (WGS) entry which is preliminary data.</text>
</comment>
<evidence type="ECO:0000259" key="1">
    <source>
        <dbReference type="PROSITE" id="PS51782"/>
    </source>
</evidence>
<dbReference type="SMART" id="SM00257">
    <property type="entry name" value="LysM"/>
    <property type="match status" value="1"/>
</dbReference>
<evidence type="ECO:0000313" key="2">
    <source>
        <dbReference type="EMBL" id="HGS87383.1"/>
    </source>
</evidence>
<name>A0A7C4L1R7_9CHLR</name>
<dbReference type="Gene3D" id="3.10.350.10">
    <property type="entry name" value="LysM domain"/>
    <property type="match status" value="1"/>
</dbReference>
<dbReference type="InterPro" id="IPR018392">
    <property type="entry name" value="LysM"/>
</dbReference>
<protein>
    <submittedName>
        <fullName evidence="2">LysM peptidoglycan-binding domain-containing protein</fullName>
    </submittedName>
</protein>
<accession>A0A7C4L1R7</accession>
<reference evidence="2" key="1">
    <citation type="journal article" date="2020" name="mSystems">
        <title>Genome- and Community-Level Interaction Insights into Carbon Utilization and Element Cycling Functions of Hydrothermarchaeota in Hydrothermal Sediment.</title>
        <authorList>
            <person name="Zhou Z."/>
            <person name="Liu Y."/>
            <person name="Xu W."/>
            <person name="Pan J."/>
            <person name="Luo Z.H."/>
            <person name="Li M."/>
        </authorList>
    </citation>
    <scope>NUCLEOTIDE SEQUENCE [LARGE SCALE GENOMIC DNA]</scope>
    <source>
        <strain evidence="2">SpSt-556</strain>
    </source>
</reference>
<dbReference type="EMBL" id="DSXR01000074">
    <property type="protein sequence ID" value="HGS87383.1"/>
    <property type="molecule type" value="Genomic_DNA"/>
</dbReference>
<dbReference type="Pfam" id="PF01476">
    <property type="entry name" value="LysM"/>
    <property type="match status" value="1"/>
</dbReference>
<gene>
    <name evidence="2" type="ORF">ENT17_07160</name>
</gene>